<dbReference type="InterPro" id="IPR008179">
    <property type="entry name" value="HisE"/>
</dbReference>
<evidence type="ECO:0000256" key="3">
    <source>
        <dbReference type="ARBA" id="ARBA00009392"/>
    </source>
</evidence>
<dbReference type="NCBIfam" id="TIGR03188">
    <property type="entry name" value="histidine_hisI"/>
    <property type="match status" value="1"/>
</dbReference>
<evidence type="ECO:0000256" key="4">
    <source>
        <dbReference type="ARBA" id="ARBA00022605"/>
    </source>
</evidence>
<reference evidence="11 12" key="1">
    <citation type="submission" date="2019-07" db="EMBL/GenBank/DDBJ databases">
        <title>Whole genome shotgun sequence of Gluconobacter kanchanaburiensis NBRC 103587.</title>
        <authorList>
            <person name="Hosoyama A."/>
            <person name="Uohara A."/>
            <person name="Ohji S."/>
            <person name="Ichikawa N."/>
        </authorList>
    </citation>
    <scope>NUCLEOTIDE SEQUENCE [LARGE SCALE GENOMIC DNA]</scope>
    <source>
        <strain evidence="11 12">NBRC 103587</strain>
    </source>
</reference>
<dbReference type="PANTHER" id="PTHR42945">
    <property type="entry name" value="HISTIDINE BIOSYNTHESIS BIFUNCTIONAL PROTEIN"/>
    <property type="match status" value="1"/>
</dbReference>
<dbReference type="RefSeq" id="WP_146863238.1">
    <property type="nucleotide sequence ID" value="NZ_BARK01000021.1"/>
</dbReference>
<gene>
    <name evidence="9 11" type="primary">hisE</name>
    <name evidence="11" type="ORF">GKA01_23490</name>
</gene>
<dbReference type="HAMAP" id="MF_01020">
    <property type="entry name" value="HisE"/>
    <property type="match status" value="1"/>
</dbReference>
<comment type="similarity">
    <text evidence="3 9">Belongs to the PRA-PH family.</text>
</comment>
<evidence type="ECO:0000256" key="7">
    <source>
        <dbReference type="ARBA" id="ARBA00022840"/>
    </source>
</evidence>
<dbReference type="SUPFAM" id="SSF101386">
    <property type="entry name" value="all-alpha NTP pyrophosphatases"/>
    <property type="match status" value="1"/>
</dbReference>
<keyword evidence="7 9" id="KW-0067">ATP-binding</keyword>
<keyword evidence="5 9" id="KW-0547">Nucleotide-binding</keyword>
<dbReference type="NCBIfam" id="NF001613">
    <property type="entry name" value="PRK00400.1-5"/>
    <property type="match status" value="1"/>
</dbReference>
<evidence type="ECO:0000256" key="6">
    <source>
        <dbReference type="ARBA" id="ARBA00022801"/>
    </source>
</evidence>
<sequence length="133" mass="14789">MGKPATKPAPKPSKQQDDKKSDLLQEHVLQRLYDTVLSRRGTDPALSHSARLMSRGRNKIAQKFGEEAVECLIEAVNGNRKELIGESADVLYHLIVMWVDAGVSPEDVWAELKRREGTSGIVEKASRPKEKLG</sequence>
<evidence type="ECO:0000256" key="5">
    <source>
        <dbReference type="ARBA" id="ARBA00022741"/>
    </source>
</evidence>
<protein>
    <recommendedName>
        <fullName evidence="9">Phosphoribosyl-ATP pyrophosphatase</fullName>
        <shortName evidence="9">PRA-PH</shortName>
        <ecNumber evidence="9">3.6.1.31</ecNumber>
    </recommendedName>
</protein>
<dbReference type="EMBL" id="BJVA01000017">
    <property type="protein sequence ID" value="GEK97152.1"/>
    <property type="molecule type" value="Genomic_DNA"/>
</dbReference>
<keyword evidence="4 9" id="KW-0028">Amino-acid biosynthesis</keyword>
<feature type="region of interest" description="Disordered" evidence="10">
    <location>
        <begin position="1"/>
        <end position="22"/>
    </location>
</feature>
<dbReference type="GO" id="GO:0004636">
    <property type="term" value="F:phosphoribosyl-ATP diphosphatase activity"/>
    <property type="evidence" value="ECO:0007669"/>
    <property type="project" value="UniProtKB-UniRule"/>
</dbReference>
<evidence type="ECO:0000313" key="12">
    <source>
        <dbReference type="Proteomes" id="UP000321079"/>
    </source>
</evidence>
<proteinExistence type="inferred from homology"/>
<dbReference type="InterPro" id="IPR021130">
    <property type="entry name" value="PRib-ATP_PPHydrolase-like"/>
</dbReference>
<evidence type="ECO:0000256" key="2">
    <source>
        <dbReference type="ARBA" id="ARBA00005204"/>
    </source>
</evidence>
<dbReference type="NCBIfam" id="NF001611">
    <property type="entry name" value="PRK00400.1-3"/>
    <property type="match status" value="1"/>
</dbReference>
<comment type="pathway">
    <text evidence="2 9">Amino-acid biosynthesis; L-histidine biosynthesis; L-histidine from 5-phospho-alpha-D-ribose 1-diphosphate: step 2/9.</text>
</comment>
<dbReference type="GO" id="GO:0005524">
    <property type="term" value="F:ATP binding"/>
    <property type="evidence" value="ECO:0007669"/>
    <property type="project" value="UniProtKB-KW"/>
</dbReference>
<comment type="caution">
    <text evidence="11">The sequence shown here is derived from an EMBL/GenBank/DDBJ whole genome shotgun (WGS) entry which is preliminary data.</text>
</comment>
<dbReference type="EC" id="3.6.1.31" evidence="9"/>
<keyword evidence="6 9" id="KW-0378">Hydrolase</keyword>
<dbReference type="AlphaFoldDB" id="A0A511BBJ1"/>
<accession>A0A511BBJ1</accession>
<evidence type="ECO:0000256" key="8">
    <source>
        <dbReference type="ARBA" id="ARBA00023102"/>
    </source>
</evidence>
<dbReference type="Gene3D" id="1.10.287.1080">
    <property type="entry name" value="MazG-like"/>
    <property type="match status" value="1"/>
</dbReference>
<evidence type="ECO:0000313" key="11">
    <source>
        <dbReference type="EMBL" id="GEK97152.1"/>
    </source>
</evidence>
<dbReference type="PANTHER" id="PTHR42945:SF1">
    <property type="entry name" value="HISTIDINE BIOSYNTHESIS BIFUNCTIONAL PROTEIN HIS7"/>
    <property type="match status" value="1"/>
</dbReference>
<dbReference type="GO" id="GO:0005737">
    <property type="term" value="C:cytoplasm"/>
    <property type="evidence" value="ECO:0007669"/>
    <property type="project" value="UniProtKB-SubCell"/>
</dbReference>
<dbReference type="Pfam" id="PF01503">
    <property type="entry name" value="PRA-PH"/>
    <property type="match status" value="1"/>
</dbReference>
<dbReference type="Proteomes" id="UP000321079">
    <property type="component" value="Unassembled WGS sequence"/>
</dbReference>
<evidence type="ECO:0000256" key="1">
    <source>
        <dbReference type="ARBA" id="ARBA00001460"/>
    </source>
</evidence>
<dbReference type="UniPathway" id="UPA00031">
    <property type="reaction ID" value="UER00007"/>
</dbReference>
<evidence type="ECO:0000256" key="10">
    <source>
        <dbReference type="SAM" id="MobiDB-lite"/>
    </source>
</evidence>
<name>A0A511BBJ1_9PROT</name>
<organism evidence="11 12">
    <name type="scientific">Gluconobacter kanchanaburiensis NBRC 103587</name>
    <dbReference type="NCBI Taxonomy" id="1307948"/>
    <lineage>
        <taxon>Bacteria</taxon>
        <taxon>Pseudomonadati</taxon>
        <taxon>Pseudomonadota</taxon>
        <taxon>Alphaproteobacteria</taxon>
        <taxon>Acetobacterales</taxon>
        <taxon>Acetobacteraceae</taxon>
        <taxon>Gluconobacter</taxon>
    </lineage>
</organism>
<keyword evidence="8 9" id="KW-0368">Histidine biosynthesis</keyword>
<evidence type="ECO:0000256" key="9">
    <source>
        <dbReference type="HAMAP-Rule" id="MF_01020"/>
    </source>
</evidence>
<comment type="catalytic activity">
    <reaction evidence="1 9">
        <text>1-(5-phospho-beta-D-ribosyl)-ATP + H2O = 1-(5-phospho-beta-D-ribosyl)-5'-AMP + diphosphate + H(+)</text>
        <dbReference type="Rhea" id="RHEA:22828"/>
        <dbReference type="ChEBI" id="CHEBI:15377"/>
        <dbReference type="ChEBI" id="CHEBI:15378"/>
        <dbReference type="ChEBI" id="CHEBI:33019"/>
        <dbReference type="ChEBI" id="CHEBI:59457"/>
        <dbReference type="ChEBI" id="CHEBI:73183"/>
        <dbReference type="EC" id="3.6.1.31"/>
    </reaction>
</comment>
<comment type="subcellular location">
    <subcellularLocation>
        <location evidence="9">Cytoplasm</location>
    </subcellularLocation>
</comment>
<keyword evidence="12" id="KW-1185">Reference proteome</keyword>
<keyword evidence="9" id="KW-0963">Cytoplasm</keyword>
<dbReference type="GO" id="GO:0000105">
    <property type="term" value="P:L-histidine biosynthetic process"/>
    <property type="evidence" value="ECO:0007669"/>
    <property type="project" value="UniProtKB-UniRule"/>
</dbReference>
<dbReference type="CDD" id="cd11534">
    <property type="entry name" value="NTP-PPase_HisIE_like"/>
    <property type="match status" value="1"/>
</dbReference>
<dbReference type="OrthoDB" id="9814738at2"/>